<sequence>MARAIVGPYRAKVLGNGLRELDRFLQLLVLAIAATRGIALPEQERNTANMVARLRQALGAVDPDRARLLALGRTRDCLFHCGGLVRRGDARGGTVMTIGWHGAGGGSLLRVAVGERLDPSARELLDICLYYRVLAARLLSEAGLAVPPISIHETPPLPGSCCATGAR</sequence>
<dbReference type="Proteomes" id="UP000557392">
    <property type="component" value="Unassembled WGS sequence"/>
</dbReference>
<evidence type="ECO:0000313" key="1">
    <source>
        <dbReference type="EMBL" id="MBB4098297.1"/>
    </source>
</evidence>
<dbReference type="EMBL" id="JACIEH010000002">
    <property type="protein sequence ID" value="MBB4098297.1"/>
    <property type="molecule type" value="Genomic_DNA"/>
</dbReference>
<gene>
    <name evidence="1" type="ORF">GGR46_001861</name>
</gene>
<dbReference type="AlphaFoldDB" id="A0A7W6JTM6"/>
<name>A0A7W6JTM6_9SPHN</name>
<comment type="caution">
    <text evidence="1">The sequence shown here is derived from an EMBL/GenBank/DDBJ whole genome shotgun (WGS) entry which is preliminary data.</text>
</comment>
<reference evidence="1 2" key="1">
    <citation type="submission" date="2020-08" db="EMBL/GenBank/DDBJ databases">
        <title>Genomic Encyclopedia of Type Strains, Phase IV (KMG-IV): sequencing the most valuable type-strain genomes for metagenomic binning, comparative biology and taxonomic classification.</title>
        <authorList>
            <person name="Goeker M."/>
        </authorList>
    </citation>
    <scope>NUCLEOTIDE SEQUENCE [LARGE SCALE GENOMIC DNA]</scope>
    <source>
        <strain evidence="1 2">DSM 101806</strain>
    </source>
</reference>
<accession>A0A7W6JTM6</accession>
<protein>
    <submittedName>
        <fullName evidence="1">Uncharacterized protein</fullName>
    </submittedName>
</protein>
<proteinExistence type="predicted"/>
<keyword evidence="2" id="KW-1185">Reference proteome</keyword>
<organism evidence="1 2">
    <name type="scientific">Sphingomonas kyeonggiensis</name>
    <dbReference type="NCBI Taxonomy" id="1268553"/>
    <lineage>
        <taxon>Bacteria</taxon>
        <taxon>Pseudomonadati</taxon>
        <taxon>Pseudomonadota</taxon>
        <taxon>Alphaproteobacteria</taxon>
        <taxon>Sphingomonadales</taxon>
        <taxon>Sphingomonadaceae</taxon>
        <taxon>Sphingomonas</taxon>
    </lineage>
</organism>
<evidence type="ECO:0000313" key="2">
    <source>
        <dbReference type="Proteomes" id="UP000557392"/>
    </source>
</evidence>
<dbReference type="RefSeq" id="WP_183996981.1">
    <property type="nucleotide sequence ID" value="NZ_JACIEH010000002.1"/>
</dbReference>